<keyword evidence="1" id="KW-0812">Transmembrane</keyword>
<keyword evidence="4" id="KW-1185">Reference proteome</keyword>
<feature type="transmembrane region" description="Helical" evidence="1">
    <location>
        <begin position="72"/>
        <end position="94"/>
    </location>
</feature>
<dbReference type="Gene3D" id="1.20.144.10">
    <property type="entry name" value="Phosphatidic acid phosphatase type 2/haloperoxidase"/>
    <property type="match status" value="1"/>
</dbReference>
<dbReference type="InterPro" id="IPR036938">
    <property type="entry name" value="PAP2/HPO_sf"/>
</dbReference>
<dbReference type="CDD" id="cd03392">
    <property type="entry name" value="PAP2_like_2"/>
    <property type="match status" value="1"/>
</dbReference>
<evidence type="ECO:0000313" key="4">
    <source>
        <dbReference type="Proteomes" id="UP001500556"/>
    </source>
</evidence>
<keyword evidence="1" id="KW-1133">Transmembrane helix</keyword>
<feature type="domain" description="Phosphatidic acid phosphatase type 2/haloperoxidase" evidence="2">
    <location>
        <begin position="74"/>
        <end position="186"/>
    </location>
</feature>
<dbReference type="Pfam" id="PF01569">
    <property type="entry name" value="PAP2"/>
    <property type="match status" value="1"/>
</dbReference>
<feature type="transmembrane region" description="Helical" evidence="1">
    <location>
        <begin position="144"/>
        <end position="162"/>
    </location>
</feature>
<dbReference type="Proteomes" id="UP001500556">
    <property type="component" value="Unassembled WGS sequence"/>
</dbReference>
<dbReference type="PANTHER" id="PTHR14969:SF13">
    <property type="entry name" value="AT30094P"/>
    <property type="match status" value="1"/>
</dbReference>
<dbReference type="SUPFAM" id="SSF48317">
    <property type="entry name" value="Acid phosphatase/Vanadium-dependent haloperoxidase"/>
    <property type="match status" value="1"/>
</dbReference>
<feature type="transmembrane region" description="Helical" evidence="1">
    <location>
        <begin position="39"/>
        <end position="65"/>
    </location>
</feature>
<dbReference type="EMBL" id="BAABLO010000001">
    <property type="protein sequence ID" value="GAA4713376.1"/>
    <property type="molecule type" value="Genomic_DNA"/>
</dbReference>
<protein>
    <recommendedName>
        <fullName evidence="2">Phosphatidic acid phosphatase type 2/haloperoxidase domain-containing protein</fullName>
    </recommendedName>
</protein>
<dbReference type="RefSeq" id="WP_345501208.1">
    <property type="nucleotide sequence ID" value="NZ_BAABLO010000001.1"/>
</dbReference>
<dbReference type="PANTHER" id="PTHR14969">
    <property type="entry name" value="SPHINGOSINE-1-PHOSPHATE PHOSPHOHYDROLASE"/>
    <property type="match status" value="1"/>
</dbReference>
<accession>A0ABP8XT23</accession>
<evidence type="ECO:0000256" key="1">
    <source>
        <dbReference type="SAM" id="Phobius"/>
    </source>
</evidence>
<comment type="caution">
    <text evidence="3">The sequence shown here is derived from an EMBL/GenBank/DDBJ whole genome shotgun (WGS) entry which is preliminary data.</text>
</comment>
<feature type="transmembrane region" description="Helical" evidence="1">
    <location>
        <begin position="114"/>
        <end position="132"/>
    </location>
</feature>
<sequence length="206" mass="22457">MVVVALGLLITGPLSVIDHHEDRISADFNRARTDTLDPFSAVFSHVGNTEYVIGICLLVVAVLYWRTRDLRWSLVPLVSISLQATIFLFATMAVGRQRPPAIPMDASPPTSSFPSGHTGASTALYFSLLLMASTRIERAGLRRLVMGVCAVLPVLVGLARLYRGAHHISDVVVAMMNGVACALLAFHWWKATRRQTVAHRVRAATA</sequence>
<name>A0ABP8XT23_9MICO</name>
<dbReference type="SMART" id="SM00014">
    <property type="entry name" value="acidPPc"/>
    <property type="match status" value="1"/>
</dbReference>
<evidence type="ECO:0000259" key="2">
    <source>
        <dbReference type="SMART" id="SM00014"/>
    </source>
</evidence>
<keyword evidence="1" id="KW-0472">Membrane</keyword>
<feature type="transmembrane region" description="Helical" evidence="1">
    <location>
        <begin position="168"/>
        <end position="189"/>
    </location>
</feature>
<proteinExistence type="predicted"/>
<reference evidence="4" key="1">
    <citation type="journal article" date="2019" name="Int. J. Syst. Evol. Microbiol.">
        <title>The Global Catalogue of Microorganisms (GCM) 10K type strain sequencing project: providing services to taxonomists for standard genome sequencing and annotation.</title>
        <authorList>
            <consortium name="The Broad Institute Genomics Platform"/>
            <consortium name="The Broad Institute Genome Sequencing Center for Infectious Disease"/>
            <person name="Wu L."/>
            <person name="Ma J."/>
        </authorList>
    </citation>
    <scope>NUCLEOTIDE SEQUENCE [LARGE SCALE GENOMIC DNA]</scope>
    <source>
        <strain evidence="4">JCM 18961</strain>
    </source>
</reference>
<organism evidence="3 4">
    <name type="scientific">Pedococcus ginsenosidimutans</name>
    <dbReference type="NCBI Taxonomy" id="490570"/>
    <lineage>
        <taxon>Bacteria</taxon>
        <taxon>Bacillati</taxon>
        <taxon>Actinomycetota</taxon>
        <taxon>Actinomycetes</taxon>
        <taxon>Micrococcales</taxon>
        <taxon>Intrasporangiaceae</taxon>
        <taxon>Pedococcus</taxon>
    </lineage>
</organism>
<evidence type="ECO:0000313" key="3">
    <source>
        <dbReference type="EMBL" id="GAA4713376.1"/>
    </source>
</evidence>
<dbReference type="InterPro" id="IPR000326">
    <property type="entry name" value="PAP2/HPO"/>
</dbReference>
<gene>
    <name evidence="3" type="ORF">GCM10025782_06980</name>
</gene>